<dbReference type="EMBL" id="CP053540">
    <property type="protein sequence ID" value="WOB45127.1"/>
    <property type="molecule type" value="Genomic_DNA"/>
</dbReference>
<accession>A0AA96YRM4</accession>
<dbReference type="RefSeq" id="WP_316788739.1">
    <property type="nucleotide sequence ID" value="NZ_CP053540.1"/>
</dbReference>
<evidence type="ECO:0000256" key="1">
    <source>
        <dbReference type="SAM" id="MobiDB-lite"/>
    </source>
</evidence>
<feature type="compositionally biased region" description="Low complexity" evidence="1">
    <location>
        <begin position="136"/>
        <end position="148"/>
    </location>
</feature>
<gene>
    <name evidence="2" type="ORF">HNI00_19740</name>
</gene>
<evidence type="ECO:0000313" key="2">
    <source>
        <dbReference type="EMBL" id="WOB45127.1"/>
    </source>
</evidence>
<reference evidence="2" key="1">
    <citation type="submission" date="2020-05" db="EMBL/GenBank/DDBJ databases">
        <authorList>
            <person name="Zhu T."/>
            <person name="Keshari N."/>
            <person name="Lu X."/>
        </authorList>
    </citation>
    <scope>NUCLEOTIDE SEQUENCE</scope>
    <source>
        <strain evidence="2">NK1-22</strain>
    </source>
</reference>
<protein>
    <submittedName>
        <fullName evidence="2">Uncharacterized protein</fullName>
    </submittedName>
</protein>
<feature type="region of interest" description="Disordered" evidence="1">
    <location>
        <begin position="51"/>
        <end position="148"/>
    </location>
</feature>
<dbReference type="AlphaFoldDB" id="A0AA96YRM4"/>
<name>A0AA96YRM4_9CYAN</name>
<organism evidence="2">
    <name type="scientific">Thermoleptolyngbya oregonensis NK1-22</name>
    <dbReference type="NCBI Taxonomy" id="2547457"/>
    <lineage>
        <taxon>Bacteria</taxon>
        <taxon>Bacillati</taxon>
        <taxon>Cyanobacteriota</taxon>
        <taxon>Cyanophyceae</taxon>
        <taxon>Oculatellales</taxon>
        <taxon>Oculatellaceae</taxon>
        <taxon>Thermoleptolyngbya</taxon>
    </lineage>
</organism>
<feature type="compositionally biased region" description="Pro residues" evidence="1">
    <location>
        <begin position="73"/>
        <end position="117"/>
    </location>
</feature>
<sequence length="303" mass="32457">MGRSTPRLPAATLQVHKSSSPWQMFWRPMLVASVALHALVLGLPIASEPEPEATEEVAEEPPVSLASLRPVPKVAPPPQPTPTATPPRPKVQPARPTPVPRPSPNPVPRVAPSPSPVASPSVEPTPQASPTPEPEASPAAEPTPISEEVPLTPEATAALPAELTAEEQELQDLWGQFQGNLAGVAASETAGLNIPYYKFPQPELFFTAESIAAAEADPSLAAASLPMIDNILWASRRRPDEVLAEVQQMFEGFTFTPEGEYGGGDLYKMEKEGTIRYINLVRASDRSATFVVIWKQNPNQPAS</sequence>
<proteinExistence type="predicted"/>
<dbReference type="KEGG" id="tog:HNI00_19740"/>